<keyword evidence="1" id="KW-0812">Transmembrane</keyword>
<feature type="transmembrane region" description="Helical" evidence="1">
    <location>
        <begin position="132"/>
        <end position="151"/>
    </location>
</feature>
<dbReference type="OrthoDB" id="138376at2"/>
<evidence type="ECO:0000313" key="2">
    <source>
        <dbReference type="EMBL" id="GCF10645.1"/>
    </source>
</evidence>
<reference evidence="2 3" key="1">
    <citation type="submission" date="2019-01" db="EMBL/GenBank/DDBJ databases">
        <title>Draft genome sequence of Dictyobacter sp. Uno17.</title>
        <authorList>
            <person name="Wang C.M."/>
            <person name="Zheng Y."/>
            <person name="Sakai Y."/>
            <person name="Abe K."/>
            <person name="Yokota A."/>
            <person name="Yabe S."/>
        </authorList>
    </citation>
    <scope>NUCLEOTIDE SEQUENCE [LARGE SCALE GENOMIC DNA]</scope>
    <source>
        <strain evidence="2 3">Uno17</strain>
    </source>
</reference>
<dbReference type="Proteomes" id="UP000322530">
    <property type="component" value="Unassembled WGS sequence"/>
</dbReference>
<evidence type="ECO:0000313" key="3">
    <source>
        <dbReference type="Proteomes" id="UP000322530"/>
    </source>
</evidence>
<proteinExistence type="predicted"/>
<feature type="transmembrane region" description="Helical" evidence="1">
    <location>
        <begin position="100"/>
        <end position="120"/>
    </location>
</feature>
<comment type="caution">
    <text evidence="2">The sequence shown here is derived from an EMBL/GenBank/DDBJ whole genome shotgun (WGS) entry which is preliminary data.</text>
</comment>
<dbReference type="AlphaFoldDB" id="A0A5A5THC6"/>
<organism evidence="2 3">
    <name type="scientific">Dictyobacter arantiisoli</name>
    <dbReference type="NCBI Taxonomy" id="2014874"/>
    <lineage>
        <taxon>Bacteria</taxon>
        <taxon>Bacillati</taxon>
        <taxon>Chloroflexota</taxon>
        <taxon>Ktedonobacteria</taxon>
        <taxon>Ktedonobacterales</taxon>
        <taxon>Dictyobacteraceae</taxon>
        <taxon>Dictyobacter</taxon>
    </lineage>
</organism>
<feature type="transmembrane region" description="Helical" evidence="1">
    <location>
        <begin position="487"/>
        <end position="505"/>
    </location>
</feature>
<keyword evidence="1" id="KW-0472">Membrane</keyword>
<accession>A0A5A5THC6</accession>
<keyword evidence="1" id="KW-1133">Transmembrane helix</keyword>
<protein>
    <submittedName>
        <fullName evidence="2">Uncharacterized protein</fullName>
    </submittedName>
</protein>
<dbReference type="EMBL" id="BIXY01000078">
    <property type="protein sequence ID" value="GCF10645.1"/>
    <property type="molecule type" value="Genomic_DNA"/>
</dbReference>
<keyword evidence="3" id="KW-1185">Reference proteome</keyword>
<gene>
    <name evidence="2" type="ORF">KDI_42090</name>
</gene>
<feature type="transmembrane region" description="Helical" evidence="1">
    <location>
        <begin position="309"/>
        <end position="336"/>
    </location>
</feature>
<feature type="transmembrane region" description="Helical" evidence="1">
    <location>
        <begin position="438"/>
        <end position="458"/>
    </location>
</feature>
<dbReference type="RefSeq" id="WP_149403518.1">
    <property type="nucleotide sequence ID" value="NZ_BIXY01000078.1"/>
</dbReference>
<name>A0A5A5THC6_9CHLR</name>
<feature type="transmembrane region" description="Helical" evidence="1">
    <location>
        <begin position="541"/>
        <end position="561"/>
    </location>
</feature>
<sequence length="588" mass="66773">MSNTIDFHTPNRDEMTERQRYRLWPLALIGIAFVACFLLSIAAIVRAGQLPLKGMGFDHVEYFTPPLSPFLTLWGAWLPDDLHLGNNHIKSLYLTDNLEILLLLACAFLIYGLLSWWLLRRAQKEQIKFLRLFLWIGTIIVGIALVFTPGMSSKDLFVYADYGNMVWQHGANPYFMTPFQAAPHDILTIIDTGWHNAPSAYGPVWILVTIFFSMLFGSHPLFYFYGYRLLGLICHLIIIWLVGKILRTTDRSERIVVLGMLLYGWNPLALFENSFGAHNDVFMSMFLVCGVYLSVYADKKGFVKPPNYLPALIAFTLAILVKFISLPLIVFFLLLLAGKTLKENNEKPKWLQWRSVAVTTITAGAIFLLLSLLFYLPFWIGHSVGDIIRSFSAPPSSTGSENSFMRLAIIWLKDTHGGNAANPLLTRLALLLQARQHWNQIDVVTLAIALLLGAWFLLRKPELRTFIQASLATLALILTATPWFYSWYVIWLVALVPLLLAYPPFKRFDAALLAFSLVCSATVFIIYADFGLFTIPGTATWLRHLLMVAPPLIVMLITYAFKRPREQRRPHLHGEAPFIARSSRTNTQ</sequence>
<feature type="transmembrane region" description="Helical" evidence="1">
    <location>
        <begin position="356"/>
        <end position="380"/>
    </location>
</feature>
<feature type="transmembrane region" description="Helical" evidence="1">
    <location>
        <begin position="465"/>
        <end position="481"/>
    </location>
</feature>
<dbReference type="Pfam" id="PF26314">
    <property type="entry name" value="MptA_B_family"/>
    <property type="match status" value="1"/>
</dbReference>
<feature type="transmembrane region" description="Helical" evidence="1">
    <location>
        <begin position="512"/>
        <end position="535"/>
    </location>
</feature>
<feature type="transmembrane region" description="Helical" evidence="1">
    <location>
        <begin position="21"/>
        <end position="45"/>
    </location>
</feature>
<feature type="transmembrane region" description="Helical" evidence="1">
    <location>
        <begin position="225"/>
        <end position="243"/>
    </location>
</feature>
<feature type="transmembrane region" description="Helical" evidence="1">
    <location>
        <begin position="255"/>
        <end position="271"/>
    </location>
</feature>
<evidence type="ECO:0000256" key="1">
    <source>
        <dbReference type="SAM" id="Phobius"/>
    </source>
</evidence>